<dbReference type="AlphaFoldDB" id="A0AA37UUA2"/>
<name>A0AA37UUA2_9MICO</name>
<dbReference type="RefSeq" id="WP_284248920.1">
    <property type="nucleotide sequence ID" value="NZ_BSUM01000001.1"/>
</dbReference>
<protein>
    <submittedName>
        <fullName evidence="2">Uncharacterized protein</fullName>
    </submittedName>
</protein>
<sequence length="158" mass="15714">MTPRRALIVTATAVASVLPLWGLAQAGLLQVRACVTVPGMFGTAGGAHLMLLRPAPECPSGVALDEHGLLAVVGAVAVTTLLAHVAGIGVLAGVAALAVRAAGVVARLLERVLPGARRPGRAPAVVCLRGVTLATAFPPLARGVRTAVVALRAPPLAA</sequence>
<keyword evidence="1" id="KW-0472">Membrane</keyword>
<reference evidence="2" key="1">
    <citation type="journal article" date="2014" name="Int. J. Syst. Evol. Microbiol.">
        <title>Complete genome sequence of Corynebacterium casei LMG S-19264T (=DSM 44701T), isolated from a smear-ripened cheese.</title>
        <authorList>
            <consortium name="US DOE Joint Genome Institute (JGI-PGF)"/>
            <person name="Walter F."/>
            <person name="Albersmeier A."/>
            <person name="Kalinowski J."/>
            <person name="Ruckert C."/>
        </authorList>
    </citation>
    <scope>NUCLEOTIDE SEQUENCE</scope>
    <source>
        <strain evidence="2">NBRC 112290</strain>
    </source>
</reference>
<organism evidence="2 3">
    <name type="scientific">Litorihabitans aurantiacus</name>
    <dbReference type="NCBI Taxonomy" id="1930061"/>
    <lineage>
        <taxon>Bacteria</taxon>
        <taxon>Bacillati</taxon>
        <taxon>Actinomycetota</taxon>
        <taxon>Actinomycetes</taxon>
        <taxon>Micrococcales</taxon>
        <taxon>Beutenbergiaceae</taxon>
        <taxon>Litorihabitans</taxon>
    </lineage>
</organism>
<keyword evidence="1" id="KW-0812">Transmembrane</keyword>
<comment type="caution">
    <text evidence="2">The sequence shown here is derived from an EMBL/GenBank/DDBJ whole genome shotgun (WGS) entry which is preliminary data.</text>
</comment>
<evidence type="ECO:0000313" key="3">
    <source>
        <dbReference type="Proteomes" id="UP001157161"/>
    </source>
</evidence>
<evidence type="ECO:0000313" key="2">
    <source>
        <dbReference type="EMBL" id="GMA30336.1"/>
    </source>
</evidence>
<accession>A0AA37UUA2</accession>
<keyword evidence="3" id="KW-1185">Reference proteome</keyword>
<feature type="transmembrane region" description="Helical" evidence="1">
    <location>
        <begin position="69"/>
        <end position="99"/>
    </location>
</feature>
<gene>
    <name evidence="2" type="ORF">GCM10025875_03280</name>
</gene>
<reference evidence="2" key="2">
    <citation type="submission" date="2023-02" db="EMBL/GenBank/DDBJ databases">
        <authorList>
            <person name="Sun Q."/>
            <person name="Mori K."/>
        </authorList>
    </citation>
    <scope>NUCLEOTIDE SEQUENCE</scope>
    <source>
        <strain evidence="2">NBRC 112290</strain>
    </source>
</reference>
<evidence type="ECO:0000256" key="1">
    <source>
        <dbReference type="SAM" id="Phobius"/>
    </source>
</evidence>
<dbReference type="Proteomes" id="UP001157161">
    <property type="component" value="Unassembled WGS sequence"/>
</dbReference>
<proteinExistence type="predicted"/>
<dbReference type="EMBL" id="BSUM01000001">
    <property type="protein sequence ID" value="GMA30336.1"/>
    <property type="molecule type" value="Genomic_DNA"/>
</dbReference>
<keyword evidence="1" id="KW-1133">Transmembrane helix</keyword>